<evidence type="ECO:0000313" key="2">
    <source>
        <dbReference type="Proteomes" id="UP000182190"/>
    </source>
</evidence>
<organism evidence="1 2">
    <name type="scientific">Planktothrix paucivesiculata PCC 9631</name>
    <dbReference type="NCBI Taxonomy" id="671071"/>
    <lineage>
        <taxon>Bacteria</taxon>
        <taxon>Bacillati</taxon>
        <taxon>Cyanobacteriota</taxon>
        <taxon>Cyanophyceae</taxon>
        <taxon>Oscillatoriophycideae</taxon>
        <taxon>Oscillatoriales</taxon>
        <taxon>Microcoleaceae</taxon>
        <taxon>Planktothrix</taxon>
    </lineage>
</organism>
<sequence>MGDIQRARTLALPLLPIPYSLLPQNFKHNSNRISICLIPFIRLIG</sequence>
<evidence type="ECO:0000313" key="1">
    <source>
        <dbReference type="EMBL" id="VXD23226.1"/>
    </source>
</evidence>
<name>A0A7Z9BVB2_9CYAN</name>
<gene>
    <name evidence="1" type="ORF">PL9631_710027</name>
</gene>
<proteinExistence type="predicted"/>
<protein>
    <submittedName>
        <fullName evidence="1">Uncharacterized protein</fullName>
    </submittedName>
</protein>
<comment type="caution">
    <text evidence="1">The sequence shown here is derived from an EMBL/GenBank/DDBJ whole genome shotgun (WGS) entry which is preliminary data.</text>
</comment>
<dbReference type="AlphaFoldDB" id="A0A7Z9BVB2"/>
<reference evidence="1" key="1">
    <citation type="submission" date="2019-10" db="EMBL/GenBank/DDBJ databases">
        <authorList>
            <consortium name="Genoscope - CEA"/>
            <person name="William W."/>
        </authorList>
    </citation>
    <scope>NUCLEOTIDE SEQUENCE [LARGE SCALE GENOMIC DNA]</scope>
    <source>
        <strain evidence="1">BBR_PRJEB10994</strain>
    </source>
</reference>
<keyword evidence="2" id="KW-1185">Reference proteome</keyword>
<dbReference type="EMBL" id="CZCS02000214">
    <property type="protein sequence ID" value="VXD23226.1"/>
    <property type="molecule type" value="Genomic_DNA"/>
</dbReference>
<accession>A0A7Z9BVB2</accession>
<dbReference type="Proteomes" id="UP000182190">
    <property type="component" value="Unassembled WGS sequence"/>
</dbReference>